<sequence>MTDPESDPDAGPGLPDAREFDPAVDAHAFDPAILIEVAGSYLLGGDGPGLTRHQVAEQADVPLEQAQELWRALGFAETGDDQAAFTEADVEALRRVQELIGLDFLDASMLPSLVRTMGSTFSRMADWQTRLLLSTMARADDDDVPLELLTEVVPLVEQLQSYVWRRHLVSATSRLLLQGSTDQASAPLAVGFVDIVGYTTQSRRLSTTELATMVETFERTTSDLVVEAGGQVVKTIGDEVLYTLSDPVAAADLALALVDRGEADDTYPQVRVGSAYGTVLSRLGDVFGPVVNIAARLTSVSRPGRVLLDAELASLVRDVERFRVRRAPRASVKGYEHLELWSLKHPKPRR</sequence>
<evidence type="ECO:0000256" key="2">
    <source>
        <dbReference type="SAM" id="MobiDB-lite"/>
    </source>
</evidence>
<dbReference type="InterPro" id="IPR050697">
    <property type="entry name" value="Adenylyl/Guanylyl_Cyclase_3/4"/>
</dbReference>
<dbReference type="PANTHER" id="PTHR43081:SF19">
    <property type="entry name" value="PH-SENSITIVE ADENYLATE CYCLASE RV1264"/>
    <property type="match status" value="1"/>
</dbReference>
<dbReference type="Pfam" id="PF00211">
    <property type="entry name" value="Guanylate_cyc"/>
    <property type="match status" value="1"/>
</dbReference>
<dbReference type="PANTHER" id="PTHR43081">
    <property type="entry name" value="ADENYLATE CYCLASE, TERMINAL-DIFFERENTIATION SPECIFIC-RELATED"/>
    <property type="match status" value="1"/>
</dbReference>
<evidence type="ECO:0000259" key="3">
    <source>
        <dbReference type="PROSITE" id="PS50125"/>
    </source>
</evidence>
<accession>A0ABN2K0U9</accession>
<evidence type="ECO:0000313" key="5">
    <source>
        <dbReference type="Proteomes" id="UP001501057"/>
    </source>
</evidence>
<gene>
    <name evidence="4" type="ORF">GCM10009710_26940</name>
</gene>
<evidence type="ECO:0000313" key="4">
    <source>
        <dbReference type="EMBL" id="GAA1745514.1"/>
    </source>
</evidence>
<comment type="similarity">
    <text evidence="1">Belongs to the adenylyl cyclase class-3 family.</text>
</comment>
<dbReference type="CDD" id="cd07302">
    <property type="entry name" value="CHD"/>
    <property type="match status" value="1"/>
</dbReference>
<reference evidence="4 5" key="1">
    <citation type="journal article" date="2019" name="Int. J. Syst. Evol. Microbiol.">
        <title>The Global Catalogue of Microorganisms (GCM) 10K type strain sequencing project: providing services to taxonomists for standard genome sequencing and annotation.</title>
        <authorList>
            <consortium name="The Broad Institute Genomics Platform"/>
            <consortium name="The Broad Institute Genome Sequencing Center for Infectious Disease"/>
            <person name="Wu L."/>
            <person name="Ma J."/>
        </authorList>
    </citation>
    <scope>NUCLEOTIDE SEQUENCE [LARGE SCALE GENOMIC DNA]</scope>
    <source>
        <strain evidence="4 5">JCM 13518</strain>
    </source>
</reference>
<dbReference type="Gene3D" id="3.30.70.1230">
    <property type="entry name" value="Nucleotide cyclase"/>
    <property type="match status" value="1"/>
</dbReference>
<dbReference type="PROSITE" id="PS50125">
    <property type="entry name" value="GUANYLATE_CYCLASE_2"/>
    <property type="match status" value="1"/>
</dbReference>
<dbReference type="InterPro" id="IPR001054">
    <property type="entry name" value="A/G_cyclase"/>
</dbReference>
<dbReference type="Proteomes" id="UP001501057">
    <property type="component" value="Unassembled WGS sequence"/>
</dbReference>
<comment type="caution">
    <text evidence="4">The sequence shown here is derived from an EMBL/GenBank/DDBJ whole genome shotgun (WGS) entry which is preliminary data.</text>
</comment>
<proteinExistence type="inferred from homology"/>
<dbReference type="SUPFAM" id="SSF55073">
    <property type="entry name" value="Nucleotide cyclase"/>
    <property type="match status" value="1"/>
</dbReference>
<organism evidence="4 5">
    <name type="scientific">Aeromicrobium alkaliterrae</name>
    <dbReference type="NCBI Taxonomy" id="302168"/>
    <lineage>
        <taxon>Bacteria</taxon>
        <taxon>Bacillati</taxon>
        <taxon>Actinomycetota</taxon>
        <taxon>Actinomycetes</taxon>
        <taxon>Propionibacteriales</taxon>
        <taxon>Nocardioidaceae</taxon>
        <taxon>Aeromicrobium</taxon>
    </lineage>
</organism>
<dbReference type="EMBL" id="BAAAME010000004">
    <property type="protein sequence ID" value="GAA1745514.1"/>
    <property type="molecule type" value="Genomic_DNA"/>
</dbReference>
<evidence type="ECO:0000256" key="1">
    <source>
        <dbReference type="ARBA" id="ARBA00005381"/>
    </source>
</evidence>
<name>A0ABN2K0U9_9ACTN</name>
<keyword evidence="5" id="KW-1185">Reference proteome</keyword>
<feature type="domain" description="Guanylate cyclase" evidence="3">
    <location>
        <begin position="189"/>
        <end position="298"/>
    </location>
</feature>
<feature type="region of interest" description="Disordered" evidence="2">
    <location>
        <begin position="1"/>
        <end position="20"/>
    </location>
</feature>
<dbReference type="SMART" id="SM00044">
    <property type="entry name" value="CYCc"/>
    <property type="match status" value="1"/>
</dbReference>
<protein>
    <submittedName>
        <fullName evidence="4">Adenylate/guanylate cyclase domain-containing protein</fullName>
    </submittedName>
</protein>
<dbReference type="InterPro" id="IPR029787">
    <property type="entry name" value="Nucleotide_cyclase"/>
</dbReference>
<dbReference type="RefSeq" id="WP_344202502.1">
    <property type="nucleotide sequence ID" value="NZ_BAAAME010000004.1"/>
</dbReference>